<keyword evidence="5" id="KW-0479">Metal-binding</keyword>
<dbReference type="CDD" id="cd00029">
    <property type="entry name" value="C1"/>
    <property type="match status" value="1"/>
</dbReference>
<evidence type="ECO:0000256" key="1">
    <source>
        <dbReference type="ARBA" id="ARBA00012513"/>
    </source>
</evidence>
<dbReference type="InterPro" id="IPR000719">
    <property type="entry name" value="Prot_kinase_dom"/>
</dbReference>
<dbReference type="EnsemblMetazoa" id="GPPI049561-RA">
    <property type="protein sequence ID" value="GPPI049561-PA"/>
    <property type="gene ID" value="GPPI049561"/>
</dbReference>
<evidence type="ECO:0000256" key="8">
    <source>
        <dbReference type="ARBA" id="ARBA00022777"/>
    </source>
</evidence>
<dbReference type="GO" id="GO:0015629">
    <property type="term" value="C:actin cytoskeleton"/>
    <property type="evidence" value="ECO:0007669"/>
    <property type="project" value="TreeGrafter"/>
</dbReference>
<evidence type="ECO:0000259" key="18">
    <source>
        <dbReference type="PROSITE" id="PS50081"/>
    </source>
</evidence>
<feature type="domain" description="AGC-kinase C-terminal" evidence="20">
    <location>
        <begin position="387"/>
        <end position="467"/>
    </location>
</feature>
<evidence type="ECO:0000256" key="12">
    <source>
        <dbReference type="ARBA" id="ARBA00047899"/>
    </source>
</evidence>
<dbReference type="VEuPathDB" id="VectorBase:GPPI049561"/>
<dbReference type="GO" id="GO:0000281">
    <property type="term" value="P:mitotic cytokinesis"/>
    <property type="evidence" value="ECO:0007669"/>
    <property type="project" value="TreeGrafter"/>
</dbReference>
<evidence type="ECO:0000256" key="16">
    <source>
        <dbReference type="SAM" id="MobiDB-lite"/>
    </source>
</evidence>
<evidence type="ECO:0000256" key="10">
    <source>
        <dbReference type="ARBA" id="ARBA00022840"/>
    </source>
</evidence>
<feature type="coiled-coil region" evidence="15">
    <location>
        <begin position="719"/>
        <end position="1018"/>
    </location>
</feature>
<dbReference type="PROSITE" id="PS00108">
    <property type="entry name" value="PROTEIN_KINASE_ST"/>
    <property type="match status" value="1"/>
</dbReference>
<keyword evidence="10 14" id="KW-0067">ATP-binding</keyword>
<dbReference type="SMART" id="SM00133">
    <property type="entry name" value="S_TK_X"/>
    <property type="match status" value="1"/>
</dbReference>
<evidence type="ECO:0000256" key="13">
    <source>
        <dbReference type="ARBA" id="ARBA00048679"/>
    </source>
</evidence>
<dbReference type="Gene3D" id="1.10.510.10">
    <property type="entry name" value="Transferase(Phosphotransferase) domain 1"/>
    <property type="match status" value="1"/>
</dbReference>
<evidence type="ECO:0000313" key="21">
    <source>
        <dbReference type="EnsemblMetazoa" id="GPPI049561-PA"/>
    </source>
</evidence>
<dbReference type="SUPFAM" id="SSF57889">
    <property type="entry name" value="Cysteine-rich domain"/>
    <property type="match status" value="1"/>
</dbReference>
<dbReference type="Proteomes" id="UP000092460">
    <property type="component" value="Unassembled WGS sequence"/>
</dbReference>
<dbReference type="SUPFAM" id="SSF56112">
    <property type="entry name" value="Protein kinase-like (PK-like)"/>
    <property type="match status" value="1"/>
</dbReference>
<evidence type="ECO:0000313" key="22">
    <source>
        <dbReference type="Proteomes" id="UP000092460"/>
    </source>
</evidence>
<dbReference type="PROSITE" id="PS50081">
    <property type="entry name" value="ZF_DAG_PE_2"/>
    <property type="match status" value="1"/>
</dbReference>
<dbReference type="GO" id="GO:0008270">
    <property type="term" value="F:zinc ion binding"/>
    <property type="evidence" value="ECO:0007669"/>
    <property type="project" value="UniProtKB-KW"/>
</dbReference>
<dbReference type="PROSITE" id="PS50011">
    <property type="entry name" value="PROTEIN_KINASE_DOM"/>
    <property type="match status" value="1"/>
</dbReference>
<dbReference type="Pfam" id="PF00069">
    <property type="entry name" value="Pkinase"/>
    <property type="match status" value="1"/>
</dbReference>
<dbReference type="GO" id="GO:0004674">
    <property type="term" value="F:protein serine/threonine kinase activity"/>
    <property type="evidence" value="ECO:0007669"/>
    <property type="project" value="UniProtKB-KW"/>
</dbReference>
<evidence type="ECO:0000256" key="14">
    <source>
        <dbReference type="PROSITE-ProRule" id="PRU10141"/>
    </source>
</evidence>
<keyword evidence="6 14" id="KW-0547">Nucleotide-binding</keyword>
<keyword evidence="7" id="KW-0863">Zinc-finger</keyword>
<dbReference type="PROSITE" id="PS51285">
    <property type="entry name" value="AGC_KINASE_CTER"/>
    <property type="match status" value="1"/>
</dbReference>
<dbReference type="InterPro" id="IPR001180">
    <property type="entry name" value="CNH_dom"/>
</dbReference>
<dbReference type="EMBL" id="JXJN01025926">
    <property type="status" value="NOT_ANNOTATED_CDS"/>
    <property type="molecule type" value="Genomic_DNA"/>
</dbReference>
<evidence type="ECO:0000256" key="3">
    <source>
        <dbReference type="ARBA" id="ARBA00022553"/>
    </source>
</evidence>
<evidence type="ECO:0000256" key="5">
    <source>
        <dbReference type="ARBA" id="ARBA00022723"/>
    </source>
</evidence>
<evidence type="ECO:0000256" key="9">
    <source>
        <dbReference type="ARBA" id="ARBA00022833"/>
    </source>
</evidence>
<dbReference type="STRING" id="67801.A0A1B0C5B6"/>
<reference evidence="22" key="1">
    <citation type="submission" date="2015-01" db="EMBL/GenBank/DDBJ databases">
        <authorList>
            <person name="Aksoy S."/>
            <person name="Warren W."/>
            <person name="Wilson R.K."/>
        </authorList>
    </citation>
    <scope>NUCLEOTIDE SEQUENCE [LARGE SCALE GENOMIC DNA]</scope>
    <source>
        <strain evidence="22">IAEA</strain>
    </source>
</reference>
<feature type="binding site" evidence="14">
    <location>
        <position position="153"/>
    </location>
    <ligand>
        <name>ATP</name>
        <dbReference type="ChEBI" id="CHEBI:30616"/>
    </ligand>
</feature>
<feature type="coiled-coil region" evidence="15">
    <location>
        <begin position="1061"/>
        <end position="1228"/>
    </location>
</feature>
<dbReference type="Gene3D" id="3.30.200.20">
    <property type="entry name" value="Phosphorylase Kinase, domain 1"/>
    <property type="match status" value="1"/>
</dbReference>
<keyword evidence="22" id="KW-1185">Reference proteome</keyword>
<dbReference type="InterPro" id="IPR000961">
    <property type="entry name" value="AGC-kinase_C"/>
</dbReference>
<dbReference type="PANTHER" id="PTHR22988">
    <property type="entry name" value="MYOTONIC DYSTROPHY S/T KINASE-RELATED"/>
    <property type="match status" value="1"/>
</dbReference>
<dbReference type="InterPro" id="IPR017441">
    <property type="entry name" value="Protein_kinase_ATP_BS"/>
</dbReference>
<evidence type="ECO:0000259" key="20">
    <source>
        <dbReference type="PROSITE" id="PS51285"/>
    </source>
</evidence>
<keyword evidence="8" id="KW-0418">Kinase</keyword>
<sequence>MEKIVNVSIIKNTISKMAQPIDAITVRATRLNNVLLGSGRSYGISTAFSDSMTRESLLDAFCVLYNECDKEALRNRDKNISEFVNKCKFLLYIDSWIWIFKSQSFPDRNVIEEARRLRVNVTDFNVRNLIGEGSFGNVHLVVEHQTGDVYAMKKIKKTIVTAVQVKEERDIMSRRCSEWITNLQYAFQDKDYLYLVMEYLPGGDLFSLMSRHGSFDEDLTRFYLAEMTVAIHALHEMGYVHRDIKPENILIDRLGHIKLADFGNAATLNRDGHVFSLSPVGTPDYIAPELLQSSRYKNMHDVSCDYWSMGIIGYELICEITPFHDDDIHQTYSKILSYCEESQLKKLVAFPSELKLTEHFKNLIESLVTSPSNRLGYENLRKHAFFNNIEWNNLRSMVPPIIPSLKSRDDISNFEDNARKKTRACAVISKNSKKSLTTAMMSNDFCGKDLPFVGYSFVHMEWQKIEQGAIDDARYIKLDNKLKDLQQKYKERIDDISKLKQELLRAELTIKQSGTQSRILQDAKDEMNNMKDIIKKKNAELANCHTEIKTLRSSLRVEKEVGEKKDASVTEILRSARQKYEDALNKSDRRYERKIAEKKAEISAILSKLNERDAELSAKAEEYLHLQEKMDNYKELLSQQKQQAQKDREEFEEHKTHLIETYEQKLLQMREKIRFVRNSKSRLSMELRDVRTELNDNLNIRRSSEEAKLMTEKSNEDILQRLNREIEANNELHKTVENLEQEMQRLQRDLQVAECSKNLTESALATPFETAPGSLTDISKIEDQLKADLETAKENENVQRMRADKLQETVEKLQEMLEGCNEQCTSPVKPLAAPRQKKSTTNAGDLLEKKNEKLEDQLATLREEMIVERRAARSANLSLWRMEKLVEKLTDEKNTLERRMQLTEGRIKKAQHDREDALRLCKANEEAKVEREQRIEELKQEISALKADIKRGNAMREKCEQERMKCKMEVIEHIANLKKLEENLAEHRYRTQPLSDKCKELEFENKRLIGQINDEKDRLLVIENQNSSLQIKLQNQIKNYGRLKYACMITDKQLTEIEAMLEKEQASNKANQQKLKQLLSEKDQRLEIEAQLKKQLFDEKEQRQAAELNGENLNTKLEEQHQNIEHLQKELEATNQRLMLKTAELFHTQERVEILQSEKQNVLTRIENHAREIEIYTHEIEHLKEEKTGVITELFHAKEAANRLNMDLKDATTQILDLQNELKDVRGILEEKENFYLQREIKCETTLVQHKKLIDYLQLKVEDLSQRKKKTFADKLFGSNTNANRSCPCSASSRKENLCPNVIENSIVYRTLHEELRREKLLNKTLKEQLDRSKLNKNWLRSPLKKVEKDEQSIDDAQGLEINKTIKENATKSPVKKGKVQQEQSDNQDLKKSMEKLQQISGNSSAKYLQLHHRFEQTRQESNIDASQCAVCHKALLVTSPYLECKVCKRVVHRKCRDDVNVPCDSIENILNDNAIKSDCIETMALEPSAPTRTDLDTDSLGKYSYEAKLDNLDEANAAALQNSYNGSLIFTIPIKNEQGTSLEVACAYEMEENRILLLGCNTGLYAYHVKQQHLVHIAGIDAVSCIAISAPLAKAILVSSHGESLYQCDLRHLQSRSQANACLKPALEASILDLSFDNRGTAEKWQLIQVSEETEQPLDTVAIAATSSRIVILKYDVKQQKFKPVQALDTATSVSSILFTRHTAIVSSDKFFEIDLSTYGAEEFVDIADQSLSHSSTCQPVVALRISKQEFLLCFMECGVFVDEYGCRSRPYDINWGYTPTGFLYRAPFLYVAHFQSVQIMRVHRSYSKEMSDKYIDADTNDAVHELKKIHLSFYMPTLLCNSGKHNIYMLAKQKEIGAQEIYHLDALQAFKLQYNGSQDTVSSITTSITAESLTTISTD</sequence>
<dbReference type="InterPro" id="IPR002219">
    <property type="entry name" value="PKC_DAG/PE"/>
</dbReference>
<dbReference type="FunFam" id="1.10.510.10:FF:000751">
    <property type="entry name" value="Non-specific serine/threonine protein kinase"/>
    <property type="match status" value="1"/>
</dbReference>
<keyword evidence="11 15" id="KW-0175">Coiled coil</keyword>
<evidence type="ECO:0000256" key="11">
    <source>
        <dbReference type="ARBA" id="ARBA00023054"/>
    </source>
</evidence>
<reference evidence="21" key="2">
    <citation type="submission" date="2020-05" db="UniProtKB">
        <authorList>
            <consortium name="EnsemblMetazoa"/>
        </authorList>
    </citation>
    <scope>IDENTIFICATION</scope>
    <source>
        <strain evidence="21">IAEA</strain>
    </source>
</reference>
<keyword evidence="4" id="KW-0808">Transferase</keyword>
<dbReference type="InterPro" id="IPR046349">
    <property type="entry name" value="C1-like_sf"/>
</dbReference>
<accession>A0A1B0C5B6</accession>
<evidence type="ECO:0000259" key="17">
    <source>
        <dbReference type="PROSITE" id="PS50011"/>
    </source>
</evidence>
<keyword evidence="3" id="KW-0597">Phosphoprotein</keyword>
<keyword evidence="2" id="KW-0723">Serine/threonine-protein kinase</keyword>
<dbReference type="PANTHER" id="PTHR22988:SF71">
    <property type="entry name" value="CITRON RHO-INTERACTING KINASE"/>
    <property type="match status" value="1"/>
</dbReference>
<dbReference type="SMART" id="SM00036">
    <property type="entry name" value="CNH"/>
    <property type="match status" value="1"/>
</dbReference>
<evidence type="ECO:0000259" key="19">
    <source>
        <dbReference type="PROSITE" id="PS50219"/>
    </source>
</evidence>
<feature type="domain" description="Protein kinase" evidence="17">
    <location>
        <begin position="124"/>
        <end position="386"/>
    </location>
</feature>
<dbReference type="GO" id="GO:0031032">
    <property type="term" value="P:actomyosin structure organization"/>
    <property type="evidence" value="ECO:0007669"/>
    <property type="project" value="TreeGrafter"/>
</dbReference>
<dbReference type="GO" id="GO:0005737">
    <property type="term" value="C:cytoplasm"/>
    <property type="evidence" value="ECO:0007669"/>
    <property type="project" value="TreeGrafter"/>
</dbReference>
<organism evidence="21 22">
    <name type="scientific">Glossina palpalis gambiensis</name>
    <dbReference type="NCBI Taxonomy" id="67801"/>
    <lineage>
        <taxon>Eukaryota</taxon>
        <taxon>Metazoa</taxon>
        <taxon>Ecdysozoa</taxon>
        <taxon>Arthropoda</taxon>
        <taxon>Hexapoda</taxon>
        <taxon>Insecta</taxon>
        <taxon>Pterygota</taxon>
        <taxon>Neoptera</taxon>
        <taxon>Endopterygota</taxon>
        <taxon>Diptera</taxon>
        <taxon>Brachycera</taxon>
        <taxon>Muscomorpha</taxon>
        <taxon>Hippoboscoidea</taxon>
        <taxon>Glossinidae</taxon>
        <taxon>Glossina</taxon>
    </lineage>
</organism>
<dbReference type="Pfam" id="PF00780">
    <property type="entry name" value="CNH"/>
    <property type="match status" value="1"/>
</dbReference>
<evidence type="ECO:0000256" key="4">
    <source>
        <dbReference type="ARBA" id="ARBA00022679"/>
    </source>
</evidence>
<dbReference type="InterPro" id="IPR008271">
    <property type="entry name" value="Ser/Thr_kinase_AS"/>
</dbReference>
<feature type="coiled-coil region" evidence="15">
    <location>
        <begin position="1309"/>
        <end position="1336"/>
    </location>
</feature>
<comment type="catalytic activity">
    <reaction evidence="12">
        <text>L-threonyl-[protein] + ATP = O-phospho-L-threonyl-[protein] + ADP + H(+)</text>
        <dbReference type="Rhea" id="RHEA:46608"/>
        <dbReference type="Rhea" id="RHEA-COMP:11060"/>
        <dbReference type="Rhea" id="RHEA-COMP:11605"/>
        <dbReference type="ChEBI" id="CHEBI:15378"/>
        <dbReference type="ChEBI" id="CHEBI:30013"/>
        <dbReference type="ChEBI" id="CHEBI:30616"/>
        <dbReference type="ChEBI" id="CHEBI:61977"/>
        <dbReference type="ChEBI" id="CHEBI:456216"/>
        <dbReference type="EC" id="2.7.11.1"/>
    </reaction>
</comment>
<feature type="domain" description="CNH" evidence="19">
    <location>
        <begin position="1542"/>
        <end position="1832"/>
    </location>
</feature>
<comment type="catalytic activity">
    <reaction evidence="13">
        <text>L-seryl-[protein] + ATP = O-phospho-L-seryl-[protein] + ADP + H(+)</text>
        <dbReference type="Rhea" id="RHEA:17989"/>
        <dbReference type="Rhea" id="RHEA-COMP:9863"/>
        <dbReference type="Rhea" id="RHEA-COMP:11604"/>
        <dbReference type="ChEBI" id="CHEBI:15378"/>
        <dbReference type="ChEBI" id="CHEBI:29999"/>
        <dbReference type="ChEBI" id="CHEBI:30616"/>
        <dbReference type="ChEBI" id="CHEBI:83421"/>
        <dbReference type="ChEBI" id="CHEBI:456216"/>
        <dbReference type="EC" id="2.7.11.1"/>
    </reaction>
</comment>
<feature type="coiled-coil region" evidence="15">
    <location>
        <begin position="475"/>
        <end position="540"/>
    </location>
</feature>
<name>A0A1B0C5B6_9MUSC</name>
<evidence type="ECO:0000256" key="6">
    <source>
        <dbReference type="ARBA" id="ARBA00022741"/>
    </source>
</evidence>
<dbReference type="SMART" id="SM00109">
    <property type="entry name" value="C1"/>
    <property type="match status" value="1"/>
</dbReference>
<dbReference type="InterPro" id="IPR050839">
    <property type="entry name" value="Rho-assoc_Ser/Thr_Kinase"/>
</dbReference>
<protein>
    <recommendedName>
        <fullName evidence="1">non-specific serine/threonine protein kinase</fullName>
        <ecNumber evidence="1">2.7.11.1</ecNumber>
    </recommendedName>
</protein>
<dbReference type="GO" id="GO:0005524">
    <property type="term" value="F:ATP binding"/>
    <property type="evidence" value="ECO:0007669"/>
    <property type="project" value="UniProtKB-UniRule"/>
</dbReference>
<dbReference type="SMART" id="SM00220">
    <property type="entry name" value="S_TKc"/>
    <property type="match status" value="1"/>
</dbReference>
<feature type="domain" description="Phorbol-ester/DAG-type" evidence="18">
    <location>
        <begin position="1412"/>
        <end position="1464"/>
    </location>
</feature>
<feature type="coiled-coil region" evidence="15">
    <location>
        <begin position="577"/>
        <end position="679"/>
    </location>
</feature>
<dbReference type="Gene3D" id="3.30.60.20">
    <property type="match status" value="1"/>
</dbReference>
<dbReference type="EC" id="2.7.11.1" evidence="1"/>
<evidence type="ECO:0000256" key="2">
    <source>
        <dbReference type="ARBA" id="ARBA00022527"/>
    </source>
</evidence>
<evidence type="ECO:0000256" key="7">
    <source>
        <dbReference type="ARBA" id="ARBA00022771"/>
    </source>
</evidence>
<evidence type="ECO:0000256" key="15">
    <source>
        <dbReference type="SAM" id="Coils"/>
    </source>
</evidence>
<dbReference type="InterPro" id="IPR011009">
    <property type="entry name" value="Kinase-like_dom_sf"/>
</dbReference>
<feature type="region of interest" description="Disordered" evidence="16">
    <location>
        <begin position="1365"/>
        <end position="1396"/>
    </location>
</feature>
<proteinExistence type="predicted"/>
<keyword evidence="9" id="KW-0862">Zinc</keyword>
<dbReference type="PROSITE" id="PS00107">
    <property type="entry name" value="PROTEIN_KINASE_ATP"/>
    <property type="match status" value="1"/>
</dbReference>
<dbReference type="PROSITE" id="PS50219">
    <property type="entry name" value="CNH"/>
    <property type="match status" value="1"/>
</dbReference>